<dbReference type="EMBL" id="JAPEUY010000009">
    <property type="protein sequence ID" value="KAJ4369843.1"/>
    <property type="molecule type" value="Genomic_DNA"/>
</dbReference>
<dbReference type="Proteomes" id="UP001140560">
    <property type="component" value="Unassembled WGS sequence"/>
</dbReference>
<evidence type="ECO:0000313" key="3">
    <source>
        <dbReference type="Proteomes" id="UP001140560"/>
    </source>
</evidence>
<gene>
    <name evidence="2" type="ORF">N0V83_005607</name>
</gene>
<reference evidence="2" key="1">
    <citation type="submission" date="2022-10" db="EMBL/GenBank/DDBJ databases">
        <title>Tapping the CABI collections for fungal endophytes: first genome assemblies for Collariella, Neodidymelliopsis, Ascochyta clinopodiicola, Didymella pomorum, Didymosphaeria variabile, Neocosmospora piperis and Neocucurbitaria cava.</title>
        <authorList>
            <person name="Hill R."/>
        </authorList>
    </citation>
    <scope>NUCLEOTIDE SEQUENCE</scope>
    <source>
        <strain evidence="2">IMI 356814</strain>
    </source>
</reference>
<keyword evidence="3" id="KW-1185">Reference proteome</keyword>
<evidence type="ECO:0000313" key="2">
    <source>
        <dbReference type="EMBL" id="KAJ4369843.1"/>
    </source>
</evidence>
<feature type="compositionally biased region" description="Basic and acidic residues" evidence="1">
    <location>
        <begin position="95"/>
        <end position="107"/>
    </location>
</feature>
<dbReference type="OrthoDB" id="5413281at2759"/>
<feature type="compositionally biased region" description="Basic and acidic residues" evidence="1">
    <location>
        <begin position="120"/>
        <end position="136"/>
    </location>
</feature>
<feature type="region of interest" description="Disordered" evidence="1">
    <location>
        <begin position="82"/>
        <end position="166"/>
    </location>
</feature>
<feature type="compositionally biased region" description="Basic and acidic residues" evidence="1">
    <location>
        <begin position="154"/>
        <end position="164"/>
    </location>
</feature>
<comment type="caution">
    <text evidence="2">The sequence shown here is derived from an EMBL/GenBank/DDBJ whole genome shotgun (WGS) entry which is preliminary data.</text>
</comment>
<feature type="compositionally biased region" description="Polar residues" evidence="1">
    <location>
        <begin position="82"/>
        <end position="94"/>
    </location>
</feature>
<evidence type="ECO:0008006" key="4">
    <source>
        <dbReference type="Google" id="ProtNLM"/>
    </source>
</evidence>
<proteinExistence type="predicted"/>
<name>A0A9W8YA21_9PLEO</name>
<sequence length="299" mass="32753">MPSAALPSSRHFVTQLLNSLPSLQQRTEGFADGSNLLSAVPDAVKKQLLSLQVLFPNEFVPALDLLDRQLVTRFHICNGNEQNVPQNEGAQNQQEHTKQPGDLHMEDQANSVTKATMRSEPPDARNDEQSLEHEPNDQAEDEIMVDAPTGGDDSAARHTSRNDHSTIYYVRSAQQRSSRYSTSYDTTTSYEVRLKAWNCSCPAFAFSAFPAIHPEPPVVATDELSDTADATTTERNTDQEQDAGWIFGGVSLGDGMPPVCKHLLACVLVEKCSGIFGSYVEERDVTVEEAAGWAAGWGD</sequence>
<evidence type="ECO:0000256" key="1">
    <source>
        <dbReference type="SAM" id="MobiDB-lite"/>
    </source>
</evidence>
<protein>
    <recommendedName>
        <fullName evidence="4">SWIM-type domain-containing protein</fullName>
    </recommendedName>
</protein>
<organism evidence="2 3">
    <name type="scientific">Neocucurbitaria cava</name>
    <dbReference type="NCBI Taxonomy" id="798079"/>
    <lineage>
        <taxon>Eukaryota</taxon>
        <taxon>Fungi</taxon>
        <taxon>Dikarya</taxon>
        <taxon>Ascomycota</taxon>
        <taxon>Pezizomycotina</taxon>
        <taxon>Dothideomycetes</taxon>
        <taxon>Pleosporomycetidae</taxon>
        <taxon>Pleosporales</taxon>
        <taxon>Pleosporineae</taxon>
        <taxon>Cucurbitariaceae</taxon>
        <taxon>Neocucurbitaria</taxon>
    </lineage>
</organism>
<accession>A0A9W8YA21</accession>
<dbReference type="AlphaFoldDB" id="A0A9W8YA21"/>